<accession>A0A5P8W9X8</accession>
<dbReference type="KEGG" id="nsh:GXM_06845"/>
<dbReference type="AlphaFoldDB" id="A0A5P8W9X8"/>
<dbReference type="Proteomes" id="UP000326678">
    <property type="component" value="Chromosome Gxm1"/>
</dbReference>
<keyword evidence="2" id="KW-1185">Reference proteome</keyword>
<evidence type="ECO:0000313" key="1">
    <source>
        <dbReference type="EMBL" id="QFS49351.1"/>
    </source>
</evidence>
<name>A0A5P8W9X8_9NOSO</name>
<sequence length="80" mass="9019">MHPPFSTNPKKTQDLFLVCGLQSLGQHCVAVLKEYDVKVSAIDDVQPEHWEVPEVPSLPLVLSSLDLSMFPDLCQHFLFL</sequence>
<gene>
    <name evidence="1" type="ORF">GXM_06845</name>
</gene>
<evidence type="ECO:0000313" key="2">
    <source>
        <dbReference type="Proteomes" id="UP000326678"/>
    </source>
</evidence>
<reference evidence="1 2" key="1">
    <citation type="submission" date="2019-10" db="EMBL/GenBank/DDBJ databases">
        <title>Genomic and transcriptomic insights into the perfect genentic adaptation of a filamentous nitrogen-fixing cyanobacterium to rice fields.</title>
        <authorList>
            <person name="Chen Z."/>
        </authorList>
    </citation>
    <scope>NUCLEOTIDE SEQUENCE [LARGE SCALE GENOMIC DNA]</scope>
    <source>
        <strain evidence="1">CCNUC1</strain>
    </source>
</reference>
<dbReference type="EMBL" id="CP045226">
    <property type="protein sequence ID" value="QFS49351.1"/>
    <property type="molecule type" value="Genomic_DNA"/>
</dbReference>
<protein>
    <submittedName>
        <fullName evidence="1">TrkA-N domain protein</fullName>
    </submittedName>
</protein>
<organism evidence="1 2">
    <name type="scientific">Nostoc sphaeroides CCNUC1</name>
    <dbReference type="NCBI Taxonomy" id="2653204"/>
    <lineage>
        <taxon>Bacteria</taxon>
        <taxon>Bacillati</taxon>
        <taxon>Cyanobacteriota</taxon>
        <taxon>Cyanophyceae</taxon>
        <taxon>Nostocales</taxon>
        <taxon>Nostocaceae</taxon>
        <taxon>Nostoc</taxon>
    </lineage>
</organism>
<proteinExistence type="predicted"/>